<protein>
    <recommendedName>
        <fullName evidence="2">PIN domain-containing protein</fullName>
    </recommendedName>
</protein>
<organism evidence="3 4">
    <name type="scientific">Cephaloticoccus primus</name>
    <dbReference type="NCBI Taxonomy" id="1548207"/>
    <lineage>
        <taxon>Bacteria</taxon>
        <taxon>Pseudomonadati</taxon>
        <taxon>Verrucomicrobiota</taxon>
        <taxon>Opitutia</taxon>
        <taxon>Opitutales</taxon>
        <taxon>Opitutaceae</taxon>
        <taxon>Cephaloticoccus</taxon>
    </lineage>
</organism>
<sequence>MRPIVIDASMAAAWTLDDEKSVAGERILHEVRAFLRITTTLFWHEYRSILIANQKRRRVSQERIPAMLREVRALEIAEYQLDDDEVIIALAFQYNLSAYDAAYLALALKENAILATNDKKLAQAALTCGLELRTVLDGIAS</sequence>
<evidence type="ECO:0000256" key="1">
    <source>
        <dbReference type="ARBA" id="ARBA00022842"/>
    </source>
</evidence>
<dbReference type="Gene3D" id="3.40.50.1010">
    <property type="entry name" value="5'-nuclease"/>
    <property type="match status" value="1"/>
</dbReference>
<dbReference type="RefSeq" id="WP_068628814.1">
    <property type="nucleotide sequence ID" value="NZ_LSZQ01000014.1"/>
</dbReference>
<dbReference type="PANTHER" id="PTHR35901">
    <property type="entry name" value="RIBONUCLEASE VAPC3"/>
    <property type="match status" value="1"/>
</dbReference>
<dbReference type="InterPro" id="IPR051619">
    <property type="entry name" value="TypeII_TA_RNase_PINc/VapC"/>
</dbReference>
<reference evidence="4" key="1">
    <citation type="submission" date="2016-02" db="EMBL/GenBank/DDBJ databases">
        <authorList>
            <person name="Sanders J.G."/>
            <person name="Lin J.Y."/>
            <person name="Wertz J.T."/>
            <person name="Russell J.A."/>
            <person name="Moreau C.S."/>
            <person name="Powell S."/>
        </authorList>
    </citation>
    <scope>NUCLEOTIDE SEQUENCE [LARGE SCALE GENOMIC DNA]</scope>
    <source>
        <strain evidence="4">CAG34</strain>
    </source>
</reference>
<dbReference type="OrthoDB" id="9798446at2"/>
<gene>
    <name evidence="3" type="ORF">AXK11_02190</name>
</gene>
<dbReference type="Proteomes" id="UP000070058">
    <property type="component" value="Unassembled WGS sequence"/>
</dbReference>
<dbReference type="EMBL" id="LSZQ01000014">
    <property type="protein sequence ID" value="KXU37526.1"/>
    <property type="molecule type" value="Genomic_DNA"/>
</dbReference>
<keyword evidence="4" id="KW-1185">Reference proteome</keyword>
<proteinExistence type="predicted"/>
<feature type="domain" description="PIN" evidence="2">
    <location>
        <begin position="4"/>
        <end position="125"/>
    </location>
</feature>
<dbReference type="InterPro" id="IPR002716">
    <property type="entry name" value="PIN_dom"/>
</dbReference>
<comment type="caution">
    <text evidence="3">The sequence shown here is derived from an EMBL/GenBank/DDBJ whole genome shotgun (WGS) entry which is preliminary data.</text>
</comment>
<accession>A0A139SSI9</accession>
<dbReference type="InterPro" id="IPR029060">
    <property type="entry name" value="PIN-like_dom_sf"/>
</dbReference>
<dbReference type="Pfam" id="PF01850">
    <property type="entry name" value="PIN"/>
    <property type="match status" value="1"/>
</dbReference>
<keyword evidence="1" id="KW-0460">Magnesium</keyword>
<evidence type="ECO:0000313" key="4">
    <source>
        <dbReference type="Proteomes" id="UP000070058"/>
    </source>
</evidence>
<name>A0A139SSI9_9BACT</name>
<evidence type="ECO:0000313" key="3">
    <source>
        <dbReference type="EMBL" id="KXU37526.1"/>
    </source>
</evidence>
<dbReference type="SUPFAM" id="SSF88723">
    <property type="entry name" value="PIN domain-like"/>
    <property type="match status" value="1"/>
</dbReference>
<dbReference type="InterPro" id="IPR044153">
    <property type="entry name" value="PIN_Pae0151-like"/>
</dbReference>
<dbReference type="PANTHER" id="PTHR35901:SF1">
    <property type="entry name" value="EXONUCLEASE VAPC9"/>
    <property type="match status" value="1"/>
</dbReference>
<dbReference type="CDD" id="cd09873">
    <property type="entry name" value="PIN_Pae0151-like"/>
    <property type="match status" value="1"/>
</dbReference>
<dbReference type="AlphaFoldDB" id="A0A139SSI9"/>
<evidence type="ECO:0000259" key="2">
    <source>
        <dbReference type="Pfam" id="PF01850"/>
    </source>
</evidence>